<dbReference type="PANTHER" id="PTHR12911:SF8">
    <property type="entry name" value="KLAROID PROTEIN-RELATED"/>
    <property type="match status" value="1"/>
</dbReference>
<feature type="compositionally biased region" description="Basic and acidic residues" evidence="5">
    <location>
        <begin position="54"/>
        <end position="75"/>
    </location>
</feature>
<dbReference type="EMBL" id="BTCM01000003">
    <property type="protein sequence ID" value="GMK57006.1"/>
    <property type="molecule type" value="Genomic_DNA"/>
</dbReference>
<dbReference type="InterPro" id="IPR012919">
    <property type="entry name" value="SUN_dom"/>
</dbReference>
<feature type="region of interest" description="Disordered" evidence="5">
    <location>
        <begin position="1"/>
        <end position="147"/>
    </location>
</feature>
<evidence type="ECO:0000256" key="1">
    <source>
        <dbReference type="ARBA" id="ARBA00004370"/>
    </source>
</evidence>
<feature type="compositionally biased region" description="Polar residues" evidence="5">
    <location>
        <begin position="7"/>
        <end position="47"/>
    </location>
</feature>
<proteinExistence type="predicted"/>
<keyword evidence="8" id="KW-1185">Reference proteome</keyword>
<evidence type="ECO:0000256" key="2">
    <source>
        <dbReference type="ARBA" id="ARBA00022692"/>
    </source>
</evidence>
<comment type="subcellular location">
    <subcellularLocation>
        <location evidence="1">Membrane</location>
    </subcellularLocation>
</comment>
<dbReference type="AlphaFoldDB" id="A0AAD3YBH3"/>
<accession>A0AAD3YBH3</accession>
<name>A0AAD3YBH3_9TREE</name>
<feature type="compositionally biased region" description="Basic and acidic residues" evidence="5">
    <location>
        <begin position="199"/>
        <end position="212"/>
    </location>
</feature>
<evidence type="ECO:0000256" key="4">
    <source>
        <dbReference type="ARBA" id="ARBA00023136"/>
    </source>
</evidence>
<dbReference type="GO" id="GO:0043495">
    <property type="term" value="F:protein-membrane adaptor activity"/>
    <property type="evidence" value="ECO:0007669"/>
    <property type="project" value="TreeGrafter"/>
</dbReference>
<reference evidence="7" key="1">
    <citation type="journal article" date="2023" name="BMC Genomics">
        <title>Chromosome-level genome assemblies of Cutaneotrichosporon spp. (Trichosporonales, Basidiomycota) reveal imbalanced evolution between nucleotide sequences and chromosome synteny.</title>
        <authorList>
            <person name="Kobayashi Y."/>
            <person name="Kayamori A."/>
            <person name="Aoki K."/>
            <person name="Shiwa Y."/>
            <person name="Matsutani M."/>
            <person name="Fujita N."/>
            <person name="Sugita T."/>
            <person name="Iwasaki W."/>
            <person name="Tanaka N."/>
            <person name="Takashima M."/>
        </authorList>
    </citation>
    <scope>NUCLEOTIDE SEQUENCE</scope>
    <source>
        <strain evidence="7">HIS016</strain>
    </source>
</reference>
<dbReference type="PANTHER" id="PTHR12911">
    <property type="entry name" value="SAD1/UNC-84-LIKE PROTEIN-RELATED"/>
    <property type="match status" value="1"/>
</dbReference>
<evidence type="ECO:0000256" key="3">
    <source>
        <dbReference type="ARBA" id="ARBA00022989"/>
    </source>
</evidence>
<reference evidence="7" key="2">
    <citation type="submission" date="2023-06" db="EMBL/GenBank/DDBJ databases">
        <authorList>
            <person name="Kobayashi Y."/>
            <person name="Kayamori A."/>
            <person name="Aoki K."/>
            <person name="Shiwa Y."/>
            <person name="Fujita N."/>
            <person name="Sugita T."/>
            <person name="Iwasaki W."/>
            <person name="Tanaka N."/>
            <person name="Takashima M."/>
        </authorList>
    </citation>
    <scope>NUCLEOTIDE SEQUENCE</scope>
    <source>
        <strain evidence="7">HIS016</strain>
    </source>
</reference>
<evidence type="ECO:0000313" key="8">
    <source>
        <dbReference type="Proteomes" id="UP001222932"/>
    </source>
</evidence>
<feature type="compositionally biased region" description="Acidic residues" evidence="5">
    <location>
        <begin position="213"/>
        <end position="222"/>
    </location>
</feature>
<keyword evidence="2" id="KW-0812">Transmembrane</keyword>
<dbReference type="Pfam" id="PF07738">
    <property type="entry name" value="Sad1_UNC"/>
    <property type="match status" value="2"/>
</dbReference>
<dbReference type="PROSITE" id="PS51469">
    <property type="entry name" value="SUN"/>
    <property type="match status" value="1"/>
</dbReference>
<evidence type="ECO:0000259" key="6">
    <source>
        <dbReference type="PROSITE" id="PS51469"/>
    </source>
</evidence>
<comment type="caution">
    <text evidence="7">The sequence shown here is derived from an EMBL/GenBank/DDBJ whole genome shotgun (WGS) entry which is preliminary data.</text>
</comment>
<evidence type="ECO:0000256" key="5">
    <source>
        <dbReference type="SAM" id="MobiDB-lite"/>
    </source>
</evidence>
<feature type="domain" description="SUN" evidence="6">
    <location>
        <begin position="644"/>
        <end position="833"/>
    </location>
</feature>
<dbReference type="Proteomes" id="UP001222932">
    <property type="component" value="Unassembled WGS sequence"/>
</dbReference>
<dbReference type="InterPro" id="IPR045119">
    <property type="entry name" value="SUN1-5"/>
</dbReference>
<dbReference type="GO" id="GO:0034993">
    <property type="term" value="C:meiotic nuclear membrane microtubule tethering complex"/>
    <property type="evidence" value="ECO:0007669"/>
    <property type="project" value="TreeGrafter"/>
</dbReference>
<protein>
    <recommendedName>
        <fullName evidence="6">SUN domain-containing protein</fullName>
    </recommendedName>
</protein>
<dbReference type="Gene3D" id="2.60.120.260">
    <property type="entry name" value="Galactose-binding domain-like"/>
    <property type="match status" value="1"/>
</dbReference>
<keyword evidence="3" id="KW-1133">Transmembrane helix</keyword>
<organism evidence="7 8">
    <name type="scientific">Cutaneotrichosporon spelunceum</name>
    <dbReference type="NCBI Taxonomy" id="1672016"/>
    <lineage>
        <taxon>Eukaryota</taxon>
        <taxon>Fungi</taxon>
        <taxon>Dikarya</taxon>
        <taxon>Basidiomycota</taxon>
        <taxon>Agaricomycotina</taxon>
        <taxon>Tremellomycetes</taxon>
        <taxon>Trichosporonales</taxon>
        <taxon>Trichosporonaceae</taxon>
        <taxon>Cutaneotrichosporon</taxon>
    </lineage>
</organism>
<feature type="region of interest" description="Disordered" evidence="5">
    <location>
        <begin position="194"/>
        <end position="259"/>
    </location>
</feature>
<keyword evidence="4" id="KW-0472">Membrane</keyword>
<sequence length="844" mass="93251">MSHSRSRSQSGQNPYLQTSSFGRSQNHSGYQTSFSSQHLPAGTTSNEAIAIIRARQDQHDMYRDGPSRQVKEIQQRGHSPLIPATQVDMSRRNPRNILSPPVGNHSASNNLQIPGGDRHRSASPAGGSALPRQPPRSPNLRPAISPPAANVYTSFNLESVTATTQRVPPVTSPGGDSSYSFEKEEDLYRLAKGRKRKSLKPDDDAAYRRGDDDFSDDSDDNPDPTVGVATGNALRHRRKASTAEVRDANPLRPRNGIGRATTMSAVPEDEAIADEGVGHEDENVGQWDEGVGLEDDAEKGDYVEHLSYTSPAPQRIVEASGTSLPRSYRQPKRGEHLLRGLQQRCKHWLALIRKHPVAILVAVAAVLWMVFISSSRTKSPTVQAPLPDNFDELASRLGNVETSRAKDTVQWSQLGQRIARLEAGQSGVSELKQQQAAVLADNRRTRDQVGATIGRVDKLERRVDSLESLVSQALADGHIRDAFSKILPSVMPVRRAKDGGWDIDDSFFTVFMKRVMYGSGSLEQEIRHLVNQGVETEANRWSEDWRGDSKRLTERIEQMLSSHTAEILISREDFIQLLEEKTQELWREIRSVQENTESSPTAVKLKASKGEDVTTMLKGIVDASLLRFSNDKLGIIDYALYSAGARVIEETTTRTLQLTKDPGFFGSLWGDKAVYARPPHIALHPDTTVGQCWAFEGSAGDLGVLLSQSDVIVSSITIDHVAKALTADISSAPRDIEVWVTVEGEENRAKARQYLEESPLRDEPTSMPQTEENILLAKVVYDINSATPTQTFPVPKEFVDLGISTRITTFRVLSNWGGDITCIYRVRVHGSTKETSTDSTDSEQ</sequence>
<evidence type="ECO:0000313" key="7">
    <source>
        <dbReference type="EMBL" id="GMK57006.1"/>
    </source>
</evidence>
<gene>
    <name evidence="7" type="ORF">CspeluHIS016_0308460</name>
</gene>